<keyword evidence="2" id="KW-0479">Metal-binding</keyword>
<evidence type="ECO:0000256" key="3">
    <source>
        <dbReference type="ARBA" id="ARBA00022801"/>
    </source>
</evidence>
<name>X0T7V2_9ZZZZ</name>
<evidence type="ECO:0000259" key="5">
    <source>
        <dbReference type="Pfam" id="PF24827"/>
    </source>
</evidence>
<evidence type="ECO:0000256" key="1">
    <source>
        <dbReference type="ARBA" id="ARBA00001947"/>
    </source>
</evidence>
<keyword evidence="4" id="KW-0862">Zinc</keyword>
<dbReference type="EMBL" id="BARS01014054">
    <property type="protein sequence ID" value="GAF89548.1"/>
    <property type="molecule type" value="Genomic_DNA"/>
</dbReference>
<accession>X0T7V2</accession>
<evidence type="ECO:0000256" key="4">
    <source>
        <dbReference type="ARBA" id="ARBA00022833"/>
    </source>
</evidence>
<comment type="cofactor">
    <cofactor evidence="1">
        <name>Zn(2+)</name>
        <dbReference type="ChEBI" id="CHEBI:29105"/>
    </cofactor>
</comment>
<dbReference type="InterPro" id="IPR055438">
    <property type="entry name" value="AstE_AspA_cat"/>
</dbReference>
<reference evidence="6" key="1">
    <citation type="journal article" date="2014" name="Front. Microbiol.">
        <title>High frequency of phylogenetically diverse reductive dehalogenase-homologous genes in deep subseafloor sedimentary metagenomes.</title>
        <authorList>
            <person name="Kawai M."/>
            <person name="Futagami T."/>
            <person name="Toyoda A."/>
            <person name="Takaki Y."/>
            <person name="Nishi S."/>
            <person name="Hori S."/>
            <person name="Arai W."/>
            <person name="Tsubouchi T."/>
            <person name="Morono Y."/>
            <person name="Uchiyama I."/>
            <person name="Ito T."/>
            <person name="Fujiyama A."/>
            <person name="Inagaki F."/>
            <person name="Takami H."/>
        </authorList>
    </citation>
    <scope>NUCLEOTIDE SEQUENCE</scope>
    <source>
        <strain evidence="6">Expedition CK06-06</strain>
    </source>
</reference>
<sequence length="101" mass="11042">DPSIYINPAGQKLSGADSRNLNRCYPGRKTGSLTEKIASGIMELIKKEKIDLALDLHEAAPEYPVINAIVFHENSADLAALALMELQIEGFDFRLEASPTN</sequence>
<dbReference type="AlphaFoldDB" id="X0T7V2"/>
<evidence type="ECO:0000256" key="2">
    <source>
        <dbReference type="ARBA" id="ARBA00022723"/>
    </source>
</evidence>
<feature type="non-terminal residue" evidence="6">
    <location>
        <position position="1"/>
    </location>
</feature>
<feature type="domain" description="Succinylglutamate desuccinylase/Aspartoacylase catalytic" evidence="5">
    <location>
        <begin position="17"/>
        <end position="89"/>
    </location>
</feature>
<proteinExistence type="predicted"/>
<feature type="non-terminal residue" evidence="6">
    <location>
        <position position="101"/>
    </location>
</feature>
<comment type="caution">
    <text evidence="6">The sequence shown here is derived from an EMBL/GenBank/DDBJ whole genome shotgun (WGS) entry which is preliminary data.</text>
</comment>
<protein>
    <recommendedName>
        <fullName evidence="5">Succinylglutamate desuccinylase/Aspartoacylase catalytic domain-containing protein</fullName>
    </recommendedName>
</protein>
<dbReference type="Pfam" id="PF24827">
    <property type="entry name" value="AstE_AspA_cat"/>
    <property type="match status" value="1"/>
</dbReference>
<gene>
    <name evidence="6" type="ORF">S01H1_23977</name>
</gene>
<evidence type="ECO:0000313" key="6">
    <source>
        <dbReference type="EMBL" id="GAF89548.1"/>
    </source>
</evidence>
<keyword evidence="3" id="KW-0378">Hydrolase</keyword>
<dbReference type="GO" id="GO:0016788">
    <property type="term" value="F:hydrolase activity, acting on ester bonds"/>
    <property type="evidence" value="ECO:0007669"/>
    <property type="project" value="InterPro"/>
</dbReference>
<dbReference type="SUPFAM" id="SSF53187">
    <property type="entry name" value="Zn-dependent exopeptidases"/>
    <property type="match status" value="1"/>
</dbReference>
<organism evidence="6">
    <name type="scientific">marine sediment metagenome</name>
    <dbReference type="NCBI Taxonomy" id="412755"/>
    <lineage>
        <taxon>unclassified sequences</taxon>
        <taxon>metagenomes</taxon>
        <taxon>ecological metagenomes</taxon>
    </lineage>
</organism>
<dbReference type="GO" id="GO:0046872">
    <property type="term" value="F:metal ion binding"/>
    <property type="evidence" value="ECO:0007669"/>
    <property type="project" value="UniProtKB-KW"/>
</dbReference>
<dbReference type="Gene3D" id="3.40.630.10">
    <property type="entry name" value="Zn peptidases"/>
    <property type="match status" value="1"/>
</dbReference>